<dbReference type="SUPFAM" id="SSF50494">
    <property type="entry name" value="Trypsin-like serine proteases"/>
    <property type="match status" value="1"/>
</dbReference>
<evidence type="ECO:0000313" key="4">
    <source>
        <dbReference type="EMBL" id="QHK21918.1"/>
    </source>
</evidence>
<keyword evidence="1 3" id="KW-0732">Signal</keyword>
<dbReference type="InterPro" id="IPR009003">
    <property type="entry name" value="Peptidase_S1_PA"/>
</dbReference>
<gene>
    <name evidence="4" type="ORF">GU243_22140</name>
</gene>
<dbReference type="Gene3D" id="2.40.10.10">
    <property type="entry name" value="Trypsin-like serine proteases"/>
    <property type="match status" value="2"/>
</dbReference>
<dbReference type="AlphaFoldDB" id="A0A6P1NS08"/>
<evidence type="ECO:0000256" key="2">
    <source>
        <dbReference type="SAM" id="MobiDB-lite"/>
    </source>
</evidence>
<dbReference type="Proteomes" id="UP000464186">
    <property type="component" value="Chromosome"/>
</dbReference>
<organism evidence="4 5">
    <name type="scientific">Pseudarthrobacter psychrotolerans</name>
    <dbReference type="NCBI Taxonomy" id="2697569"/>
    <lineage>
        <taxon>Bacteria</taxon>
        <taxon>Bacillati</taxon>
        <taxon>Actinomycetota</taxon>
        <taxon>Actinomycetes</taxon>
        <taxon>Micrococcales</taxon>
        <taxon>Micrococcaceae</taxon>
        <taxon>Pseudarthrobacter</taxon>
    </lineage>
</organism>
<feature type="signal peptide" evidence="3">
    <location>
        <begin position="1"/>
        <end position="30"/>
    </location>
</feature>
<feature type="region of interest" description="Disordered" evidence="2">
    <location>
        <begin position="82"/>
        <end position="107"/>
    </location>
</feature>
<protein>
    <recommendedName>
        <fullName evidence="6">V8-like Glu-specific endopeptidase</fullName>
    </recommendedName>
</protein>
<evidence type="ECO:0008006" key="6">
    <source>
        <dbReference type="Google" id="ProtNLM"/>
    </source>
</evidence>
<dbReference type="EMBL" id="CP047898">
    <property type="protein sequence ID" value="QHK21918.1"/>
    <property type="molecule type" value="Genomic_DNA"/>
</dbReference>
<keyword evidence="5" id="KW-1185">Reference proteome</keyword>
<dbReference type="InterPro" id="IPR043504">
    <property type="entry name" value="Peptidase_S1_PA_chymotrypsin"/>
</dbReference>
<feature type="chain" id="PRO_5026913680" description="V8-like Glu-specific endopeptidase" evidence="3">
    <location>
        <begin position="31"/>
        <end position="328"/>
    </location>
</feature>
<sequence>MTRTSSLAASFLSLSAAAIIALAGAGGAHAAPSTSDEKAVPSVARATADSTGAADYWTSDRMRAAIPGDVLAGKALERGKSSSAADVLKGPKTQVTGTTGKPTLAQPADPVAHIGKVFFTLGGQNYVCSGNAVASGNKRTSGNKSTVATAGHCLNEGPGAFATNFVFVPQYKDGVAPYGAWSAAEYFTPTQWSVGGDISYDTGFAVLNPRSDGALLENVVGGSGVAFNEARGLQYTSYGYPAANPFNGERLWSCTGTATKDKTNPQFGTQGIPCDMTGGSSGGPWFIGTGSDGFQNSINSYGYTPKPVMYGPYWGSVIEETYYSAAAA</sequence>
<reference evidence="4 5" key="1">
    <citation type="submission" date="2020-01" db="EMBL/GenBank/DDBJ databases">
        <title>Pseudarthrobacter psychrotolerans sp. nov., isolated from antarctic soil.</title>
        <authorList>
            <person name="Shin Y."/>
            <person name="Park W."/>
        </authorList>
    </citation>
    <scope>NUCLEOTIDE SEQUENCE [LARGE SCALE GENOMIC DNA]</scope>
    <source>
        <strain evidence="4 5">YJ56</strain>
    </source>
</reference>
<dbReference type="PANTHER" id="PTHR15462:SF19">
    <property type="entry name" value="PEPTIDASE S1 DOMAIN-CONTAINING PROTEIN"/>
    <property type="match status" value="1"/>
</dbReference>
<dbReference type="InterPro" id="IPR050966">
    <property type="entry name" value="Glutamyl_endopeptidase"/>
</dbReference>
<proteinExistence type="predicted"/>
<evidence type="ECO:0000313" key="5">
    <source>
        <dbReference type="Proteomes" id="UP000464186"/>
    </source>
</evidence>
<name>A0A6P1NS08_9MICC</name>
<evidence type="ECO:0000256" key="3">
    <source>
        <dbReference type="SAM" id="SignalP"/>
    </source>
</evidence>
<accession>A0A6P1NS08</accession>
<dbReference type="KEGG" id="psey:GU243_22140"/>
<evidence type="ECO:0000256" key="1">
    <source>
        <dbReference type="ARBA" id="ARBA00022729"/>
    </source>
</evidence>
<dbReference type="PANTHER" id="PTHR15462">
    <property type="entry name" value="SERINE PROTEASE"/>
    <property type="match status" value="1"/>
</dbReference>